<evidence type="ECO:0000256" key="1">
    <source>
        <dbReference type="SAM" id="Phobius"/>
    </source>
</evidence>
<evidence type="ECO:0008006" key="4">
    <source>
        <dbReference type="Google" id="ProtNLM"/>
    </source>
</evidence>
<feature type="transmembrane region" description="Helical" evidence="1">
    <location>
        <begin position="46"/>
        <end position="70"/>
    </location>
</feature>
<dbReference type="PATRIC" id="fig|37916.4.peg.6378"/>
<dbReference type="Pfam" id="PF15956">
    <property type="entry name" value="DUF4760"/>
    <property type="match status" value="1"/>
</dbReference>
<evidence type="ECO:0000313" key="3">
    <source>
        <dbReference type="Proteomes" id="UP000036513"/>
    </source>
</evidence>
<protein>
    <recommendedName>
        <fullName evidence="4">DUF4760 domain-containing protein</fullName>
    </recommendedName>
</protein>
<accession>A0A0J6VBL9</accession>
<organism evidence="2 3">
    <name type="scientific">Mycolicibacterium chlorophenolicum</name>
    <dbReference type="NCBI Taxonomy" id="37916"/>
    <lineage>
        <taxon>Bacteria</taxon>
        <taxon>Bacillati</taxon>
        <taxon>Actinomycetota</taxon>
        <taxon>Actinomycetes</taxon>
        <taxon>Mycobacteriales</taxon>
        <taxon>Mycobacteriaceae</taxon>
        <taxon>Mycolicibacterium</taxon>
    </lineage>
</organism>
<keyword evidence="1" id="KW-1133">Transmembrane helix</keyword>
<keyword evidence="1" id="KW-0472">Membrane</keyword>
<dbReference type="Proteomes" id="UP000036513">
    <property type="component" value="Unassembled WGS sequence"/>
</dbReference>
<name>A0A0J6VBL9_9MYCO</name>
<comment type="caution">
    <text evidence="2">The sequence shown here is derived from an EMBL/GenBank/DDBJ whole genome shotgun (WGS) entry which is preliminary data.</text>
</comment>
<dbReference type="EMBL" id="JYNL01000069">
    <property type="protein sequence ID" value="KMO67112.1"/>
    <property type="molecule type" value="Genomic_DNA"/>
</dbReference>
<dbReference type="AlphaFoldDB" id="A0A0J6VBL9"/>
<feature type="transmembrane region" description="Helical" evidence="1">
    <location>
        <begin position="12"/>
        <end position="34"/>
    </location>
</feature>
<proteinExistence type="predicted"/>
<keyword evidence="3" id="KW-1185">Reference proteome</keyword>
<dbReference type="RefSeq" id="WP_131722710.1">
    <property type="nucleotide sequence ID" value="NZ_JYNL01000069.1"/>
</dbReference>
<evidence type="ECO:0000313" key="2">
    <source>
        <dbReference type="EMBL" id="KMO67112.1"/>
    </source>
</evidence>
<gene>
    <name evidence="2" type="ORF">MCHLDSM_06361</name>
</gene>
<keyword evidence="1" id="KW-0812">Transmembrane</keyword>
<reference evidence="2 3" key="1">
    <citation type="journal article" date="2015" name="Genome Biol. Evol.">
        <title>Characterization of Three Mycobacterium spp. with Potential Use in Bioremediation by Genome Sequencing and Comparative Genomics.</title>
        <authorList>
            <person name="Das S."/>
            <person name="Pettersson B.M."/>
            <person name="Behra P.R."/>
            <person name="Ramesh M."/>
            <person name="Dasgupta S."/>
            <person name="Bhattacharya A."/>
            <person name="Kirsebom L.A."/>
        </authorList>
    </citation>
    <scope>NUCLEOTIDE SEQUENCE [LARGE SCALE GENOMIC DNA]</scope>
    <source>
        <strain evidence="2 3">DSM 43826</strain>
    </source>
</reference>
<dbReference type="InterPro" id="IPR031876">
    <property type="entry name" value="DUF4760"/>
</dbReference>
<dbReference type="STRING" id="37916.MCHLDSM_06361"/>
<sequence>MPSRWKDSDLLSAAVFIWGVAILLSVLLGSAVMLSMTSPDSDLVDVVVALATVGSALANIALTVAALLALRSIGESRRDRNAAAMTDLSQRWDNEHFRGVRDKIQEFSGLGADAGIRLKDRMIELRSNGGADYRRLLTEPGFLEDLAISINYGGIYFDIVKDSLGYIVWDRWCLWQQTVVDLRTQKNEPTIFEHFEGLAYRMKAEMPNLPDLDKWDGPKS</sequence>